<accession>A0AAP0QLH8</accession>
<proteinExistence type="predicted"/>
<gene>
    <name evidence="1" type="ORF">WN944_003747</name>
</gene>
<dbReference type="Proteomes" id="UP001428341">
    <property type="component" value="Unassembled WGS sequence"/>
</dbReference>
<evidence type="ECO:0000313" key="1">
    <source>
        <dbReference type="EMBL" id="KAK9193051.1"/>
    </source>
</evidence>
<reference evidence="1 2" key="1">
    <citation type="submission" date="2024-05" db="EMBL/GenBank/DDBJ databases">
        <title>Haplotype-resolved chromosome-level genome assembly of Huyou (Citrus changshanensis).</title>
        <authorList>
            <person name="Miao C."/>
            <person name="Chen W."/>
            <person name="Wu Y."/>
            <person name="Wang L."/>
            <person name="Zhao S."/>
            <person name="Grierson D."/>
            <person name="Xu C."/>
            <person name="Chen K."/>
        </authorList>
    </citation>
    <scope>NUCLEOTIDE SEQUENCE [LARGE SCALE GENOMIC DNA]</scope>
    <source>
        <strain evidence="1">01-14</strain>
        <tissue evidence="1">Leaf</tissue>
    </source>
</reference>
<evidence type="ECO:0000313" key="2">
    <source>
        <dbReference type="Proteomes" id="UP001428341"/>
    </source>
</evidence>
<comment type="caution">
    <text evidence="1">The sequence shown here is derived from an EMBL/GenBank/DDBJ whole genome shotgun (WGS) entry which is preliminary data.</text>
</comment>
<sequence length="81" mass="9350">MNTNYCFNPILGLNILSLMKLINYSSATLPDFVEELARSITHGAVRVIVGRNNWFLLEVKKGNFLHYVKALQRRVRFVILV</sequence>
<name>A0AAP0QLH8_9ROSI</name>
<protein>
    <submittedName>
        <fullName evidence="1">Uncharacterized protein</fullName>
    </submittedName>
</protein>
<organism evidence="1 2">
    <name type="scientific">Citrus x changshan-huyou</name>
    <dbReference type="NCBI Taxonomy" id="2935761"/>
    <lineage>
        <taxon>Eukaryota</taxon>
        <taxon>Viridiplantae</taxon>
        <taxon>Streptophyta</taxon>
        <taxon>Embryophyta</taxon>
        <taxon>Tracheophyta</taxon>
        <taxon>Spermatophyta</taxon>
        <taxon>Magnoliopsida</taxon>
        <taxon>eudicotyledons</taxon>
        <taxon>Gunneridae</taxon>
        <taxon>Pentapetalae</taxon>
        <taxon>rosids</taxon>
        <taxon>malvids</taxon>
        <taxon>Sapindales</taxon>
        <taxon>Rutaceae</taxon>
        <taxon>Aurantioideae</taxon>
        <taxon>Citrus</taxon>
    </lineage>
</organism>
<keyword evidence="2" id="KW-1185">Reference proteome</keyword>
<dbReference type="AlphaFoldDB" id="A0AAP0QLH8"/>
<dbReference type="EMBL" id="JBCGBO010000006">
    <property type="protein sequence ID" value="KAK9193051.1"/>
    <property type="molecule type" value="Genomic_DNA"/>
</dbReference>